<gene>
    <name evidence="2" type="ORF">IQ260_25720</name>
</gene>
<protein>
    <submittedName>
        <fullName evidence="2">ImmA/IrrE family metallo-endopeptidase</fullName>
    </submittedName>
</protein>
<dbReference type="Pfam" id="PF06114">
    <property type="entry name" value="Peptidase_M78"/>
    <property type="match status" value="1"/>
</dbReference>
<dbReference type="Proteomes" id="UP000615026">
    <property type="component" value="Unassembled WGS sequence"/>
</dbReference>
<feature type="domain" description="IrrE N-terminal-like" evidence="1">
    <location>
        <begin position="131"/>
        <end position="207"/>
    </location>
</feature>
<dbReference type="EMBL" id="JADEXP010000363">
    <property type="protein sequence ID" value="MBE9070044.1"/>
    <property type="molecule type" value="Genomic_DNA"/>
</dbReference>
<dbReference type="InterPro" id="IPR010359">
    <property type="entry name" value="IrrE_HExxH"/>
</dbReference>
<dbReference type="AlphaFoldDB" id="A0A929FCI8"/>
<evidence type="ECO:0000313" key="2">
    <source>
        <dbReference type="EMBL" id="MBE9070044.1"/>
    </source>
</evidence>
<comment type="caution">
    <text evidence="2">The sequence shown here is derived from an EMBL/GenBank/DDBJ whole genome shotgun (WGS) entry which is preliminary data.</text>
</comment>
<organism evidence="2 3">
    <name type="scientific">Leptolyngbya cf. ectocarpi LEGE 11479</name>
    <dbReference type="NCBI Taxonomy" id="1828722"/>
    <lineage>
        <taxon>Bacteria</taxon>
        <taxon>Bacillati</taxon>
        <taxon>Cyanobacteriota</taxon>
        <taxon>Cyanophyceae</taxon>
        <taxon>Leptolyngbyales</taxon>
        <taxon>Leptolyngbyaceae</taxon>
        <taxon>Leptolyngbya group</taxon>
        <taxon>Leptolyngbya</taxon>
    </lineage>
</organism>
<keyword evidence="3" id="KW-1185">Reference proteome</keyword>
<dbReference type="Gene3D" id="1.10.10.2910">
    <property type="match status" value="1"/>
</dbReference>
<evidence type="ECO:0000313" key="3">
    <source>
        <dbReference type="Proteomes" id="UP000615026"/>
    </source>
</evidence>
<feature type="non-terminal residue" evidence="2">
    <location>
        <position position="1"/>
    </location>
</feature>
<dbReference type="RefSeq" id="WP_193995925.1">
    <property type="nucleotide sequence ID" value="NZ_JADEXP010000363.1"/>
</dbReference>
<accession>A0A929FCI8</accession>
<proteinExistence type="predicted"/>
<sequence>SWWKSEFENDKNAIPKLLDYLTKRLCLKVDFLQGASDLSLDFLPVSTKFKLQRNQENPSLFSNLARSVAKVVSQPMERSYEPIESSALAIRQSILQNHSCVSLNSLLTFCWEAGIPVVHFDKRPNGHVKSDGLVVMIDGRPVIVIGSSRQQSAWLLFILAHELGHIANGDLQDGILVDDAFVGGVIDKEEENANQFARQLLFGDSKLSWDSKLSRNGLLDEARQLSRTHCLDASSVVLNYAWQTGDWKCAMIALKILEPNANAPAQINTYCQRNWVSIDDESREYLERINILAD</sequence>
<name>A0A929FCI8_LEPEC</name>
<reference evidence="2" key="1">
    <citation type="submission" date="2020-10" db="EMBL/GenBank/DDBJ databases">
        <authorList>
            <person name="Castelo-Branco R."/>
            <person name="Eusebio N."/>
            <person name="Adriana R."/>
            <person name="Vieira A."/>
            <person name="Brugerolle De Fraissinette N."/>
            <person name="Rezende De Castro R."/>
            <person name="Schneider M.P."/>
            <person name="Vasconcelos V."/>
            <person name="Leao P.N."/>
        </authorList>
    </citation>
    <scope>NUCLEOTIDE SEQUENCE</scope>
    <source>
        <strain evidence="2">LEGE 11479</strain>
    </source>
</reference>
<evidence type="ECO:0000259" key="1">
    <source>
        <dbReference type="Pfam" id="PF06114"/>
    </source>
</evidence>